<organism evidence="2">
    <name type="scientific">marine sediment metagenome</name>
    <dbReference type="NCBI Taxonomy" id="412755"/>
    <lineage>
        <taxon>unclassified sequences</taxon>
        <taxon>metagenomes</taxon>
        <taxon>ecological metagenomes</taxon>
    </lineage>
</organism>
<dbReference type="InterPro" id="IPR036388">
    <property type="entry name" value="WH-like_DNA-bd_sf"/>
</dbReference>
<gene>
    <name evidence="2" type="ORF">LCGC14_1019810</name>
</gene>
<dbReference type="AlphaFoldDB" id="A0A0F9MXR4"/>
<dbReference type="InterPro" id="IPR007630">
    <property type="entry name" value="RNA_pol_sigma70_r4"/>
</dbReference>
<dbReference type="PANTHER" id="PTHR30603">
    <property type="entry name" value="RNA POLYMERASE SIGMA FACTOR RPO"/>
    <property type="match status" value="1"/>
</dbReference>
<dbReference type="GO" id="GO:0006352">
    <property type="term" value="P:DNA-templated transcription initiation"/>
    <property type="evidence" value="ECO:0007669"/>
    <property type="project" value="InterPro"/>
</dbReference>
<dbReference type="SUPFAM" id="SSF88659">
    <property type="entry name" value="Sigma3 and sigma4 domains of RNA polymerase sigma factors"/>
    <property type="match status" value="1"/>
</dbReference>
<reference evidence="2" key="1">
    <citation type="journal article" date="2015" name="Nature">
        <title>Complex archaea that bridge the gap between prokaryotes and eukaryotes.</title>
        <authorList>
            <person name="Spang A."/>
            <person name="Saw J.H."/>
            <person name="Jorgensen S.L."/>
            <person name="Zaremba-Niedzwiedzka K."/>
            <person name="Martijn J."/>
            <person name="Lind A.E."/>
            <person name="van Eijk R."/>
            <person name="Schleper C."/>
            <person name="Guy L."/>
            <person name="Ettema T.J."/>
        </authorList>
    </citation>
    <scope>NUCLEOTIDE SEQUENCE</scope>
</reference>
<dbReference type="PRINTS" id="PR00046">
    <property type="entry name" value="SIGMA70FCT"/>
</dbReference>
<accession>A0A0F9MXR4</accession>
<name>A0A0F9MXR4_9ZZZZ</name>
<feature type="domain" description="RNA polymerase sigma-70" evidence="1">
    <location>
        <begin position="70"/>
        <end position="96"/>
    </location>
</feature>
<evidence type="ECO:0000259" key="1">
    <source>
        <dbReference type="PROSITE" id="PS00716"/>
    </source>
</evidence>
<sequence length="113" mass="13479">MDEEKWSAGERLCEAIFGWPQRLKDEGAFWNLMDSFPEAVPDSNYYKAINKRLLKVLELRFGRGQERGRTLEEVGRIFGVTRERIRQLEAAGLRKLRRRKYARRIKQCFTDQQ</sequence>
<dbReference type="Gene3D" id="1.10.10.10">
    <property type="entry name" value="Winged helix-like DNA-binding domain superfamily/Winged helix DNA-binding domain"/>
    <property type="match status" value="1"/>
</dbReference>
<dbReference type="InterPro" id="IPR000943">
    <property type="entry name" value="RNA_pol_sigma70"/>
</dbReference>
<dbReference type="Pfam" id="PF04545">
    <property type="entry name" value="Sigma70_r4"/>
    <property type="match status" value="1"/>
</dbReference>
<dbReference type="EMBL" id="LAZR01004066">
    <property type="protein sequence ID" value="KKN12110.1"/>
    <property type="molecule type" value="Genomic_DNA"/>
</dbReference>
<dbReference type="InterPro" id="IPR050239">
    <property type="entry name" value="Sigma-70_RNA_pol_init_factors"/>
</dbReference>
<proteinExistence type="predicted"/>
<dbReference type="InterPro" id="IPR013324">
    <property type="entry name" value="RNA_pol_sigma_r3/r4-like"/>
</dbReference>
<evidence type="ECO:0000313" key="2">
    <source>
        <dbReference type="EMBL" id="KKN12110.1"/>
    </source>
</evidence>
<protein>
    <recommendedName>
        <fullName evidence="1">RNA polymerase sigma-70 domain-containing protein</fullName>
    </recommendedName>
</protein>
<dbReference type="PANTHER" id="PTHR30603:SF47">
    <property type="entry name" value="RNA POLYMERASE SIGMA FACTOR SIGD, CHLOROPLASTIC"/>
    <property type="match status" value="1"/>
</dbReference>
<comment type="caution">
    <text evidence="2">The sequence shown here is derived from an EMBL/GenBank/DDBJ whole genome shotgun (WGS) entry which is preliminary data.</text>
</comment>
<dbReference type="GO" id="GO:0003700">
    <property type="term" value="F:DNA-binding transcription factor activity"/>
    <property type="evidence" value="ECO:0007669"/>
    <property type="project" value="InterPro"/>
</dbReference>
<dbReference type="PROSITE" id="PS00716">
    <property type="entry name" value="SIGMA70_2"/>
    <property type="match status" value="1"/>
</dbReference>